<organism evidence="1 2">
    <name type="scientific">Burkholderia humptydooensis</name>
    <dbReference type="NCBI Taxonomy" id="430531"/>
    <lineage>
        <taxon>Bacteria</taxon>
        <taxon>Pseudomonadati</taxon>
        <taxon>Pseudomonadota</taxon>
        <taxon>Betaproteobacteria</taxon>
        <taxon>Burkholderiales</taxon>
        <taxon>Burkholderiaceae</taxon>
        <taxon>Burkholderia</taxon>
        <taxon>pseudomallei group</taxon>
    </lineage>
</organism>
<dbReference type="AlphaFoldDB" id="A0A7T2TZD0"/>
<evidence type="ECO:0000313" key="2">
    <source>
        <dbReference type="Proteomes" id="UP000594943"/>
    </source>
</evidence>
<dbReference type="KEGG" id="bhg:I6G56_14985"/>
<gene>
    <name evidence="1" type="ORF">I6G56_14985</name>
</gene>
<protein>
    <submittedName>
        <fullName evidence="1">Uncharacterized protein</fullName>
    </submittedName>
</protein>
<sequence>MFNKGFFFLPRFFATLRRAPLLSGSGDSRRAIIGRRNGAACAPPLRVGWCSIWHQLRQPGTWRKANNGGADGLIGCASQFGTDCAKTEQH</sequence>
<dbReference type="RefSeq" id="WP_144411920.1">
    <property type="nucleotide sequence ID" value="NZ_CP013380.1"/>
</dbReference>
<proteinExistence type="predicted"/>
<dbReference type="Proteomes" id="UP000594943">
    <property type="component" value="Chromosome 1"/>
</dbReference>
<dbReference type="EMBL" id="CP065686">
    <property type="protein sequence ID" value="QPS42876.1"/>
    <property type="molecule type" value="Genomic_DNA"/>
</dbReference>
<reference evidence="1 2" key="1">
    <citation type="submission" date="2020-12" db="EMBL/GenBank/DDBJ databases">
        <title>FDA dAtabase for Regulatory Grade micrObial Sequences (FDA-ARGOS): Supporting development and validation of Infectious Disease Dx tests.</title>
        <authorList>
            <person name="Nelson B."/>
            <person name="Plummer A."/>
            <person name="Tallon L."/>
            <person name="Sadzewicz L."/>
            <person name="Zhao X."/>
            <person name="Boylan J."/>
            <person name="Ott S."/>
            <person name="Bowen H."/>
            <person name="Vavikolanu K."/>
            <person name="Mehta A."/>
            <person name="Aluvathingal J."/>
            <person name="Nadendla S."/>
            <person name="Myers T."/>
            <person name="Yan Y."/>
            <person name="Sichtig H."/>
        </authorList>
    </citation>
    <scope>NUCLEOTIDE SEQUENCE [LARGE SCALE GENOMIC DNA]</scope>
    <source>
        <strain evidence="1 2">FDAARGOS_899</strain>
    </source>
</reference>
<evidence type="ECO:0000313" key="1">
    <source>
        <dbReference type="EMBL" id="QPS42876.1"/>
    </source>
</evidence>
<accession>A0A7T2TZD0</accession>
<name>A0A7T2TZD0_9BURK</name>